<dbReference type="EMBL" id="JBHUOF010000007">
    <property type="protein sequence ID" value="MFD2799068.1"/>
    <property type="molecule type" value="Genomic_DNA"/>
</dbReference>
<gene>
    <name evidence="1" type="ORF">ACFS2C_06655</name>
</gene>
<sequence>MKLTFLGTTSDKGSCPNVYVTDRGTYVVQGEKVTDPEALEALRARGLPDHETVVEIPAALVQYFPEARG</sequence>
<reference evidence="2" key="1">
    <citation type="journal article" date="2019" name="Int. J. Syst. Evol. Microbiol.">
        <title>The Global Catalogue of Microorganisms (GCM) 10K type strain sequencing project: providing services to taxonomists for standard genome sequencing and annotation.</title>
        <authorList>
            <consortium name="The Broad Institute Genomics Platform"/>
            <consortium name="The Broad Institute Genome Sequencing Center for Infectious Disease"/>
            <person name="Wu L."/>
            <person name="Ma J."/>
        </authorList>
    </citation>
    <scope>NUCLEOTIDE SEQUENCE [LARGE SCALE GENOMIC DNA]</scope>
    <source>
        <strain evidence="2">IBRC-M 10906</strain>
    </source>
</reference>
<comment type="caution">
    <text evidence="1">The sequence shown here is derived from an EMBL/GenBank/DDBJ whole genome shotgun (WGS) entry which is preliminary data.</text>
</comment>
<organism evidence="1 2">
    <name type="scientific">Prauserella oleivorans</name>
    <dbReference type="NCBI Taxonomy" id="1478153"/>
    <lineage>
        <taxon>Bacteria</taxon>
        <taxon>Bacillati</taxon>
        <taxon>Actinomycetota</taxon>
        <taxon>Actinomycetes</taxon>
        <taxon>Pseudonocardiales</taxon>
        <taxon>Pseudonocardiaceae</taxon>
        <taxon>Prauserella</taxon>
    </lineage>
</organism>
<name>A0ABW5W5A6_9PSEU</name>
<evidence type="ECO:0000313" key="1">
    <source>
        <dbReference type="EMBL" id="MFD2799068.1"/>
    </source>
</evidence>
<dbReference type="Proteomes" id="UP001597478">
    <property type="component" value="Unassembled WGS sequence"/>
</dbReference>
<keyword evidence="2" id="KW-1185">Reference proteome</keyword>
<accession>A0ABW5W5A6</accession>
<dbReference type="RefSeq" id="WP_377386542.1">
    <property type="nucleotide sequence ID" value="NZ_JBHSAN010000006.1"/>
</dbReference>
<proteinExistence type="predicted"/>
<protein>
    <submittedName>
        <fullName evidence="1">Uncharacterized protein</fullName>
    </submittedName>
</protein>
<evidence type="ECO:0000313" key="2">
    <source>
        <dbReference type="Proteomes" id="UP001597478"/>
    </source>
</evidence>